<dbReference type="AlphaFoldDB" id="A0AAN1QB61"/>
<evidence type="ECO:0000313" key="1">
    <source>
        <dbReference type="EMBL" id="AYV35656.1"/>
    </source>
</evidence>
<evidence type="ECO:0000313" key="2">
    <source>
        <dbReference type="Proteomes" id="UP000267614"/>
    </source>
</evidence>
<protein>
    <submittedName>
        <fullName evidence="1">Uncharacterized protein</fullName>
    </submittedName>
</protein>
<name>A0AAN1QB61_AERVE</name>
<organism evidence="1 2">
    <name type="scientific">Aeromonas veronii</name>
    <dbReference type="NCBI Taxonomy" id="654"/>
    <lineage>
        <taxon>Bacteria</taxon>
        <taxon>Pseudomonadati</taxon>
        <taxon>Pseudomonadota</taxon>
        <taxon>Gammaproteobacteria</taxon>
        <taxon>Aeromonadales</taxon>
        <taxon>Aeromonadaceae</taxon>
        <taxon>Aeromonas</taxon>
    </lineage>
</organism>
<reference evidence="1 2" key="1">
    <citation type="submission" date="2018-11" db="EMBL/GenBank/DDBJ databases">
        <title>Complete genome sequence of multidrug-resistant Aeromonas veronii strain MS-18-37.</title>
        <authorList>
            <person name="Abdelhamed H."/>
            <person name="Lawrence M."/>
            <person name="Waldbieser G."/>
        </authorList>
    </citation>
    <scope>NUCLEOTIDE SEQUENCE [LARGE SCALE GENOMIC DNA]</scope>
    <source>
        <strain evidence="1 2">MS-18-37</strain>
    </source>
</reference>
<accession>A0AAN1QB61</accession>
<dbReference type="EMBL" id="CP033604">
    <property type="protein sequence ID" value="AYV35656.1"/>
    <property type="molecule type" value="Genomic_DNA"/>
</dbReference>
<sequence>MPDQKKVDDDASIALMSKRFKKVAEVIGTEKAVAVLNARSASRQDPRFGEAIFPVWGNVSPFWGMCLAETLLVGCLSTHPTLSSAGAVGVGLVSERAYNAQQAGRVNSWPTT</sequence>
<dbReference type="Proteomes" id="UP000267614">
    <property type="component" value="Chromosome"/>
</dbReference>
<gene>
    <name evidence="1" type="ORF">EFI48_01680</name>
</gene>
<proteinExistence type="predicted"/>